<sequence>MQRNFVRFVHSAARKQLLEKVIRVDHIGELAANYIYAGQMVVMKGTAQSQIIENMWKEEKDHLDIMERLVAKHEVPPTIFAPIFGAAAYALGG</sequence>
<accession>A0A914CLX1</accession>
<keyword evidence="2" id="KW-0831">Ubiquinone biosynthesis</keyword>
<dbReference type="GO" id="GO:0010468">
    <property type="term" value="P:regulation of gene expression"/>
    <property type="evidence" value="ECO:0007669"/>
    <property type="project" value="TreeGrafter"/>
</dbReference>
<dbReference type="GO" id="GO:0005634">
    <property type="term" value="C:nucleus"/>
    <property type="evidence" value="ECO:0007669"/>
    <property type="project" value="TreeGrafter"/>
</dbReference>
<evidence type="ECO:0000256" key="2">
    <source>
        <dbReference type="ARBA" id="ARBA00022688"/>
    </source>
</evidence>
<dbReference type="Pfam" id="PF03232">
    <property type="entry name" value="COQ7"/>
    <property type="match status" value="1"/>
</dbReference>
<organism evidence="8 9">
    <name type="scientific">Acrobeloides nanus</name>
    <dbReference type="NCBI Taxonomy" id="290746"/>
    <lineage>
        <taxon>Eukaryota</taxon>
        <taxon>Metazoa</taxon>
        <taxon>Ecdysozoa</taxon>
        <taxon>Nematoda</taxon>
        <taxon>Chromadorea</taxon>
        <taxon>Rhabditida</taxon>
        <taxon>Tylenchina</taxon>
        <taxon>Cephalobomorpha</taxon>
        <taxon>Cephaloboidea</taxon>
        <taxon>Cephalobidae</taxon>
        <taxon>Acrobeloides</taxon>
    </lineage>
</organism>
<dbReference type="GO" id="GO:0005743">
    <property type="term" value="C:mitochondrial inner membrane"/>
    <property type="evidence" value="ECO:0007669"/>
    <property type="project" value="TreeGrafter"/>
</dbReference>
<evidence type="ECO:0000256" key="5">
    <source>
        <dbReference type="ARBA" id="ARBA00023004"/>
    </source>
</evidence>
<dbReference type="AlphaFoldDB" id="A0A914CLX1"/>
<keyword evidence="4" id="KW-0560">Oxidoreductase</keyword>
<dbReference type="GO" id="GO:0008340">
    <property type="term" value="P:determination of adult lifespan"/>
    <property type="evidence" value="ECO:0007669"/>
    <property type="project" value="TreeGrafter"/>
</dbReference>
<dbReference type="GO" id="GO:2000377">
    <property type="term" value="P:regulation of reactive oxygen species metabolic process"/>
    <property type="evidence" value="ECO:0007669"/>
    <property type="project" value="TreeGrafter"/>
</dbReference>
<evidence type="ECO:0000256" key="1">
    <source>
        <dbReference type="ARBA" id="ARBA00004749"/>
    </source>
</evidence>
<dbReference type="GO" id="GO:0006744">
    <property type="term" value="P:ubiquinone biosynthetic process"/>
    <property type="evidence" value="ECO:0007669"/>
    <property type="project" value="UniProtKB-KW"/>
</dbReference>
<reference evidence="9" key="1">
    <citation type="submission" date="2022-11" db="UniProtKB">
        <authorList>
            <consortium name="WormBaseParasite"/>
        </authorList>
    </citation>
    <scope>IDENTIFICATION</scope>
</reference>
<comment type="pathway">
    <text evidence="1">Cofactor biosynthesis; ubiquinone biosynthesis.</text>
</comment>
<dbReference type="Proteomes" id="UP000887540">
    <property type="component" value="Unplaced"/>
</dbReference>
<evidence type="ECO:0000256" key="6">
    <source>
        <dbReference type="ARBA" id="ARBA00023033"/>
    </source>
</evidence>
<keyword evidence="7" id="KW-0472">Membrane</keyword>
<dbReference type="GO" id="GO:0008682">
    <property type="term" value="F:3-demethoxyubiquinol 3-hydroxylase activity"/>
    <property type="evidence" value="ECO:0007669"/>
    <property type="project" value="TreeGrafter"/>
</dbReference>
<name>A0A914CLX1_9BILA</name>
<keyword evidence="6" id="KW-0503">Monooxygenase</keyword>
<dbReference type="InterPro" id="IPR009078">
    <property type="entry name" value="Ferritin-like_SF"/>
</dbReference>
<keyword evidence="8" id="KW-1185">Reference proteome</keyword>
<evidence type="ECO:0000256" key="3">
    <source>
        <dbReference type="ARBA" id="ARBA00022723"/>
    </source>
</evidence>
<dbReference type="PANTHER" id="PTHR11237">
    <property type="entry name" value="COENZYME Q10 BIOSYNTHESIS PROTEIN 7"/>
    <property type="match status" value="1"/>
</dbReference>
<dbReference type="PANTHER" id="PTHR11237:SF4">
    <property type="entry name" value="5-DEMETHOXYUBIQUINONE HYDROXYLASE, MITOCHONDRIAL"/>
    <property type="match status" value="1"/>
</dbReference>
<dbReference type="GO" id="GO:0046872">
    <property type="term" value="F:metal ion binding"/>
    <property type="evidence" value="ECO:0007669"/>
    <property type="project" value="UniProtKB-KW"/>
</dbReference>
<dbReference type="InterPro" id="IPR011566">
    <property type="entry name" value="Ubq_synth_Coq7"/>
</dbReference>
<evidence type="ECO:0000313" key="9">
    <source>
        <dbReference type="WBParaSite" id="ACRNAN_scaffold1225.g24738.t1"/>
    </source>
</evidence>
<keyword evidence="5" id="KW-0408">Iron</keyword>
<dbReference type="WBParaSite" id="ACRNAN_scaffold1225.g24738.t1">
    <property type="protein sequence ID" value="ACRNAN_scaffold1225.g24738.t1"/>
    <property type="gene ID" value="ACRNAN_scaffold1225.g24738"/>
</dbReference>
<dbReference type="SUPFAM" id="SSF47240">
    <property type="entry name" value="Ferritin-like"/>
    <property type="match status" value="1"/>
</dbReference>
<evidence type="ECO:0000256" key="7">
    <source>
        <dbReference type="ARBA" id="ARBA00023136"/>
    </source>
</evidence>
<evidence type="ECO:0000313" key="8">
    <source>
        <dbReference type="Proteomes" id="UP000887540"/>
    </source>
</evidence>
<proteinExistence type="predicted"/>
<protein>
    <submittedName>
        <fullName evidence="9">Ubiquinone biosynthesis protein COQ7</fullName>
    </submittedName>
</protein>
<evidence type="ECO:0000256" key="4">
    <source>
        <dbReference type="ARBA" id="ARBA00023002"/>
    </source>
</evidence>
<keyword evidence="3" id="KW-0479">Metal-binding</keyword>